<evidence type="ECO:0000313" key="12">
    <source>
        <dbReference type="Proteomes" id="UP000031465"/>
    </source>
</evidence>
<proteinExistence type="inferred from homology"/>
<reference evidence="11 12" key="1">
    <citation type="journal article" date="2014" name="Mol. Biol. Evol.">
        <title>Massive expansion of Ubiquitination-related gene families within the Chlamydiae.</title>
        <authorList>
            <person name="Domman D."/>
            <person name="Collingro A."/>
            <person name="Lagkouvardos I."/>
            <person name="Gehre L."/>
            <person name="Weinmaier T."/>
            <person name="Rattei T."/>
            <person name="Subtil A."/>
            <person name="Horn M."/>
        </authorList>
    </citation>
    <scope>NUCLEOTIDE SEQUENCE [LARGE SCALE GENOMIC DNA]</scope>
    <source>
        <strain evidence="11 12">EI2</strain>
    </source>
</reference>
<dbReference type="NCBIfam" id="NF009090">
    <property type="entry name" value="PRK12426.1"/>
    <property type="match status" value="1"/>
</dbReference>
<comment type="pathway">
    <text evidence="2 8">Protein biosynthesis; polypeptide chain elongation.</text>
</comment>
<evidence type="ECO:0000313" key="11">
    <source>
        <dbReference type="EMBL" id="KIC72330.1"/>
    </source>
</evidence>
<dbReference type="SMART" id="SM01185">
    <property type="entry name" value="EFP"/>
    <property type="match status" value="1"/>
</dbReference>
<dbReference type="GO" id="GO:0003746">
    <property type="term" value="F:translation elongation factor activity"/>
    <property type="evidence" value="ECO:0007669"/>
    <property type="project" value="UniProtKB-UniRule"/>
</dbReference>
<dbReference type="Pfam" id="PF09285">
    <property type="entry name" value="Elong-fact-P_C"/>
    <property type="match status" value="1"/>
</dbReference>
<evidence type="ECO:0000259" key="10">
    <source>
        <dbReference type="SMART" id="SM01185"/>
    </source>
</evidence>
<dbReference type="InterPro" id="IPR015365">
    <property type="entry name" value="Elong-fact-P_C"/>
</dbReference>
<dbReference type="InterPro" id="IPR012340">
    <property type="entry name" value="NA-bd_OB-fold"/>
</dbReference>
<dbReference type="SUPFAM" id="SSF50249">
    <property type="entry name" value="Nucleic acid-binding proteins"/>
    <property type="match status" value="2"/>
</dbReference>
<dbReference type="HAMAP" id="MF_00141">
    <property type="entry name" value="EF_P"/>
    <property type="match status" value="1"/>
</dbReference>
<dbReference type="PIRSF" id="PIRSF005901">
    <property type="entry name" value="EF-P"/>
    <property type="match status" value="1"/>
</dbReference>
<evidence type="ECO:0000256" key="5">
    <source>
        <dbReference type="ARBA" id="ARBA00022768"/>
    </source>
</evidence>
<dbReference type="CDD" id="cd05794">
    <property type="entry name" value="S1_EF-P_repeat_2"/>
    <property type="match status" value="1"/>
</dbReference>
<dbReference type="Pfam" id="PF01132">
    <property type="entry name" value="EFP"/>
    <property type="match status" value="1"/>
</dbReference>
<dbReference type="Gene3D" id="2.40.50.140">
    <property type="entry name" value="Nucleic acid-binding proteins"/>
    <property type="match status" value="2"/>
</dbReference>
<protein>
    <recommendedName>
        <fullName evidence="8">Elongation factor P</fullName>
        <shortName evidence="8">EF-P</shortName>
    </recommendedName>
</protein>
<comment type="caution">
    <text evidence="11">The sequence shown here is derived from an EMBL/GenBank/DDBJ whole genome shotgun (WGS) entry which is preliminary data.</text>
</comment>
<dbReference type="SUPFAM" id="SSF50104">
    <property type="entry name" value="Translation proteins SH3-like domain"/>
    <property type="match status" value="1"/>
</dbReference>
<sequence>MTVGIMATSNQLTPGMTLSINNKLYRVESSVKVTVPKGTPFIKAKLKDLSNNEMVEKSFKLNQPIKDVSLIERRLEFLYPEGDEYLFLDVVNLDQVLVPAEIVSGKVNYLKEGVEIKAFFYGETIFAVELPQFLELMVAKTHSDDENDLANGAKIAILETGAKIEVPPFIETGDIIKVDTKTDEYIQRV</sequence>
<comment type="subcellular location">
    <subcellularLocation>
        <location evidence="1 8">Cytoplasm</location>
    </subcellularLocation>
</comment>
<dbReference type="Pfam" id="PF08207">
    <property type="entry name" value="EFP_N"/>
    <property type="match status" value="1"/>
</dbReference>
<accession>A0A0C1JM25</accession>
<keyword evidence="5 8" id="KW-0251">Elongation factor</keyword>
<dbReference type="GO" id="GO:0043043">
    <property type="term" value="P:peptide biosynthetic process"/>
    <property type="evidence" value="ECO:0007669"/>
    <property type="project" value="InterPro"/>
</dbReference>
<evidence type="ECO:0000259" key="9">
    <source>
        <dbReference type="SMART" id="SM00841"/>
    </source>
</evidence>
<evidence type="ECO:0000256" key="4">
    <source>
        <dbReference type="ARBA" id="ARBA00022490"/>
    </source>
</evidence>
<dbReference type="InterPro" id="IPR001059">
    <property type="entry name" value="Transl_elong_P/YeiP_cen"/>
</dbReference>
<dbReference type="FunFam" id="2.40.50.140:FF:000004">
    <property type="entry name" value="Elongation factor P"/>
    <property type="match status" value="1"/>
</dbReference>
<dbReference type="PANTHER" id="PTHR30053">
    <property type="entry name" value="ELONGATION FACTOR P"/>
    <property type="match status" value="1"/>
</dbReference>
<evidence type="ECO:0000256" key="6">
    <source>
        <dbReference type="ARBA" id="ARBA00022917"/>
    </source>
</evidence>
<dbReference type="InterPro" id="IPR011768">
    <property type="entry name" value="Transl_elongation_fac_P"/>
</dbReference>
<evidence type="ECO:0000256" key="3">
    <source>
        <dbReference type="ARBA" id="ARBA00009479"/>
    </source>
</evidence>
<feature type="domain" description="Elongation factor P C-terminal" evidence="9">
    <location>
        <begin position="134"/>
        <end position="188"/>
    </location>
</feature>
<dbReference type="SMART" id="SM00841">
    <property type="entry name" value="Elong-fact-P_C"/>
    <property type="match status" value="1"/>
</dbReference>
<dbReference type="InterPro" id="IPR014722">
    <property type="entry name" value="Rib_uL2_dom2"/>
</dbReference>
<dbReference type="InterPro" id="IPR020599">
    <property type="entry name" value="Transl_elong_fac_P/YeiP"/>
</dbReference>
<dbReference type="InterPro" id="IPR008991">
    <property type="entry name" value="Translation_prot_SH3-like_sf"/>
</dbReference>
<evidence type="ECO:0000256" key="7">
    <source>
        <dbReference type="ARBA" id="ARBA00025469"/>
    </source>
</evidence>
<gene>
    <name evidence="11" type="primary">efp1</name>
    <name evidence="8" type="synonym">efp</name>
    <name evidence="11" type="ORF">DB44_CK00030</name>
</gene>
<dbReference type="InterPro" id="IPR013185">
    <property type="entry name" value="Transl_elong_KOW-like"/>
</dbReference>
<feature type="domain" description="Translation elongation factor P/YeiP central" evidence="10">
    <location>
        <begin position="72"/>
        <end position="126"/>
    </location>
</feature>
<dbReference type="GO" id="GO:0005829">
    <property type="term" value="C:cytosol"/>
    <property type="evidence" value="ECO:0007669"/>
    <property type="project" value="UniProtKB-ARBA"/>
</dbReference>
<dbReference type="Gene3D" id="2.30.30.30">
    <property type="match status" value="1"/>
</dbReference>
<dbReference type="PANTHER" id="PTHR30053:SF12">
    <property type="entry name" value="ELONGATION FACTOR P (EF-P) FAMILY PROTEIN"/>
    <property type="match status" value="1"/>
</dbReference>
<keyword evidence="4 8" id="KW-0963">Cytoplasm</keyword>
<organism evidence="11 12">
    <name type="scientific">Candidatus Protochlamydia amoebophila</name>
    <dbReference type="NCBI Taxonomy" id="362787"/>
    <lineage>
        <taxon>Bacteria</taxon>
        <taxon>Pseudomonadati</taxon>
        <taxon>Chlamydiota</taxon>
        <taxon>Chlamydiia</taxon>
        <taxon>Parachlamydiales</taxon>
        <taxon>Parachlamydiaceae</taxon>
        <taxon>Candidatus Protochlamydia</taxon>
    </lineage>
</organism>
<dbReference type="EMBL" id="JSAN01000057">
    <property type="protein sequence ID" value="KIC72330.1"/>
    <property type="molecule type" value="Genomic_DNA"/>
</dbReference>
<dbReference type="AlphaFoldDB" id="A0A0C1JM25"/>
<evidence type="ECO:0000256" key="8">
    <source>
        <dbReference type="HAMAP-Rule" id="MF_00141"/>
    </source>
</evidence>
<dbReference type="Proteomes" id="UP000031465">
    <property type="component" value="Unassembled WGS sequence"/>
</dbReference>
<comment type="function">
    <text evidence="7 8">Involved in peptide bond synthesis. Stimulates efficient translation and peptide-bond synthesis on native or reconstituted 70S ribosomes in vitro. Probably functions indirectly by altering the affinity of the ribosome for aminoacyl-tRNA, thus increasing their reactivity as acceptors for peptidyl transferase.</text>
</comment>
<dbReference type="PROSITE" id="PS01275">
    <property type="entry name" value="EFP"/>
    <property type="match status" value="1"/>
</dbReference>
<comment type="similarity">
    <text evidence="3 8">Belongs to the elongation factor P family.</text>
</comment>
<dbReference type="NCBIfam" id="NF001810">
    <property type="entry name" value="PRK00529.1"/>
    <property type="match status" value="1"/>
</dbReference>
<dbReference type="UniPathway" id="UPA00345"/>
<dbReference type="PATRIC" id="fig|362787.3.peg.858"/>
<name>A0A0C1JM25_9BACT</name>
<keyword evidence="6 8" id="KW-0648">Protein biosynthesis</keyword>
<evidence type="ECO:0000256" key="2">
    <source>
        <dbReference type="ARBA" id="ARBA00004815"/>
    </source>
</evidence>
<dbReference type="InterPro" id="IPR013852">
    <property type="entry name" value="Transl_elong_P/YeiP_CS"/>
</dbReference>
<evidence type="ECO:0000256" key="1">
    <source>
        <dbReference type="ARBA" id="ARBA00004496"/>
    </source>
</evidence>